<dbReference type="EnsemblFungi" id="MAPG_10457T0">
    <property type="protein sequence ID" value="MAPG_10457T0"/>
    <property type="gene ID" value="MAPG_10457"/>
</dbReference>
<evidence type="ECO:0000313" key="3">
    <source>
        <dbReference type="Proteomes" id="UP000011715"/>
    </source>
</evidence>
<reference evidence="1" key="2">
    <citation type="submission" date="2010-05" db="EMBL/GenBank/DDBJ databases">
        <title>The Genome Sequence of Magnaporthe poae strain ATCC 64411.</title>
        <authorList>
            <consortium name="The Broad Institute Genome Sequencing Platform"/>
            <consortium name="Broad Institute Genome Sequencing Center for Infectious Disease"/>
            <person name="Ma L.-J."/>
            <person name="Dead R."/>
            <person name="Young S."/>
            <person name="Zeng Q."/>
            <person name="Koehrsen M."/>
            <person name="Alvarado L."/>
            <person name="Berlin A."/>
            <person name="Chapman S.B."/>
            <person name="Chen Z."/>
            <person name="Freedman E."/>
            <person name="Gellesch M."/>
            <person name="Goldberg J."/>
            <person name="Griggs A."/>
            <person name="Gujja S."/>
            <person name="Heilman E.R."/>
            <person name="Heiman D."/>
            <person name="Hepburn T."/>
            <person name="Howarth C."/>
            <person name="Jen D."/>
            <person name="Larson L."/>
            <person name="Mehta T."/>
            <person name="Neiman D."/>
            <person name="Pearson M."/>
            <person name="Roberts A."/>
            <person name="Saif S."/>
            <person name="Shea T."/>
            <person name="Shenoy N."/>
            <person name="Sisk P."/>
            <person name="Stolte C."/>
            <person name="Sykes S."/>
            <person name="Walk T."/>
            <person name="White J."/>
            <person name="Yandava C."/>
            <person name="Haas B."/>
            <person name="Nusbaum C."/>
            <person name="Birren B."/>
        </authorList>
    </citation>
    <scope>NUCLEOTIDE SEQUENCE</scope>
    <source>
        <strain evidence="1">ATCC 64411</strain>
    </source>
</reference>
<dbReference type="EMBL" id="GL876975">
    <property type="protein sequence ID" value="KLU90605.1"/>
    <property type="molecule type" value="Genomic_DNA"/>
</dbReference>
<dbReference type="VEuPathDB" id="FungiDB:MAPG_10457"/>
<accession>A0A0C4ECM6</accession>
<dbReference type="Proteomes" id="UP000011715">
    <property type="component" value="Unassembled WGS sequence"/>
</dbReference>
<evidence type="ECO:0008006" key="4">
    <source>
        <dbReference type="Google" id="ProtNLM"/>
    </source>
</evidence>
<dbReference type="eggNOG" id="ENOG502T5RK">
    <property type="taxonomic scope" value="Eukaryota"/>
</dbReference>
<name>A0A0C4ECM6_MAGP6</name>
<reference evidence="3" key="1">
    <citation type="submission" date="2010-05" db="EMBL/GenBank/DDBJ databases">
        <title>The genome sequence of Magnaporthe poae strain ATCC 64411.</title>
        <authorList>
            <person name="Ma L.-J."/>
            <person name="Dead R."/>
            <person name="Young S."/>
            <person name="Zeng Q."/>
            <person name="Koehrsen M."/>
            <person name="Alvarado L."/>
            <person name="Berlin A."/>
            <person name="Chapman S.B."/>
            <person name="Chen Z."/>
            <person name="Freedman E."/>
            <person name="Gellesch M."/>
            <person name="Goldberg J."/>
            <person name="Griggs A."/>
            <person name="Gujja S."/>
            <person name="Heilman E.R."/>
            <person name="Heiman D."/>
            <person name="Hepburn T."/>
            <person name="Howarth C."/>
            <person name="Jen D."/>
            <person name="Larson L."/>
            <person name="Mehta T."/>
            <person name="Neiman D."/>
            <person name="Pearson M."/>
            <person name="Roberts A."/>
            <person name="Saif S."/>
            <person name="Shea T."/>
            <person name="Shenoy N."/>
            <person name="Sisk P."/>
            <person name="Stolte C."/>
            <person name="Sykes S."/>
            <person name="Walk T."/>
            <person name="White J."/>
            <person name="Yandava C."/>
            <person name="Haas B."/>
            <person name="Nusbaum C."/>
            <person name="Birren B."/>
        </authorList>
    </citation>
    <scope>NUCLEOTIDE SEQUENCE [LARGE SCALE GENOMIC DNA]</scope>
    <source>
        <strain evidence="3">ATCC 64411 / 73-15</strain>
    </source>
</reference>
<sequence length="645" mass="72463">MRNLNILPTEDLPFFDWVSLPIDEDQAPLRCIADHIHNKPQLRKLCRVSKAFHSAFTPALYREMDIVTSRRGNRRDIFEALPKNPHLRHVRRLQLDLNHGDNRGPVNSIVRSLVRRMPMLEEFEWDGGILLQETQMTILLSCPRLESFVMLYESAEMPSRLTRTERSSRNRRRRDHATYTGNRFDCCYSSDDKGHVDVVQSALATADMHHLVPFSSLTKLKIGDMYGLDSPLVGDLDSRLKDDWKADILRILLASPDLQELSLAFGDGCVKSLDDRFATRLAPFLQSLCEEYHTQGGKPLKLRALGLGLGVLLKSASDLSKLVDLEHLQEVYIDNRGKMDGSGRCEPDGGWGINTQIAWHTFSQDDTPNLRQVKLASDVVNFERLGGYLASLIASPIRTQIQNREIRKKSGLSQVILKLWDSRQEPAGHIEPTGHGAHTDDGAHFDDGVDGLFTVLVPQGNATSADGLDPTWQAFFGLAASSSRLVVYTRFSSGRDVIMNLAKLEAGLRTLPHVRDLVVACPLVWPGLVSLHMPKIRYLSGESVFDECYHQAITDPRWRGAVASRLARAGRGLRTVKFGFMAWRVLRGGGADGSEVTRLVSMDKYEQRLHGCDRGPANAFPEFAMGEPETSYEGRFCCDFVVRMW</sequence>
<organism evidence="2 3">
    <name type="scientific">Magnaporthiopsis poae (strain ATCC 64411 / 73-15)</name>
    <name type="common">Kentucky bluegrass fungus</name>
    <name type="synonym">Magnaporthe poae</name>
    <dbReference type="NCBI Taxonomy" id="644358"/>
    <lineage>
        <taxon>Eukaryota</taxon>
        <taxon>Fungi</taxon>
        <taxon>Dikarya</taxon>
        <taxon>Ascomycota</taxon>
        <taxon>Pezizomycotina</taxon>
        <taxon>Sordariomycetes</taxon>
        <taxon>Sordariomycetidae</taxon>
        <taxon>Magnaporthales</taxon>
        <taxon>Magnaporthaceae</taxon>
        <taxon>Magnaporthiopsis</taxon>
    </lineage>
</organism>
<reference evidence="1" key="3">
    <citation type="submission" date="2011-03" db="EMBL/GenBank/DDBJ databases">
        <title>Annotation of Magnaporthe poae ATCC 64411.</title>
        <authorList>
            <person name="Ma L.-J."/>
            <person name="Dead R."/>
            <person name="Young S.K."/>
            <person name="Zeng Q."/>
            <person name="Gargeya S."/>
            <person name="Fitzgerald M."/>
            <person name="Haas B."/>
            <person name="Abouelleil A."/>
            <person name="Alvarado L."/>
            <person name="Arachchi H.M."/>
            <person name="Berlin A."/>
            <person name="Brown A."/>
            <person name="Chapman S.B."/>
            <person name="Chen Z."/>
            <person name="Dunbar C."/>
            <person name="Freedman E."/>
            <person name="Gearin G."/>
            <person name="Gellesch M."/>
            <person name="Goldberg J."/>
            <person name="Griggs A."/>
            <person name="Gujja S."/>
            <person name="Heiman D."/>
            <person name="Howarth C."/>
            <person name="Larson L."/>
            <person name="Lui A."/>
            <person name="MacDonald P.J.P."/>
            <person name="Mehta T."/>
            <person name="Montmayeur A."/>
            <person name="Murphy C."/>
            <person name="Neiman D."/>
            <person name="Pearson M."/>
            <person name="Priest M."/>
            <person name="Roberts A."/>
            <person name="Saif S."/>
            <person name="Shea T."/>
            <person name="Shenoy N."/>
            <person name="Sisk P."/>
            <person name="Stolte C."/>
            <person name="Sykes S."/>
            <person name="Yandava C."/>
            <person name="Wortman J."/>
            <person name="Nusbaum C."/>
            <person name="Birren B."/>
        </authorList>
    </citation>
    <scope>NUCLEOTIDE SEQUENCE</scope>
    <source>
        <strain evidence="1">ATCC 64411</strain>
    </source>
</reference>
<reference evidence="2" key="5">
    <citation type="submission" date="2015-06" db="UniProtKB">
        <authorList>
            <consortium name="EnsemblFungi"/>
        </authorList>
    </citation>
    <scope>IDENTIFICATION</scope>
    <source>
        <strain evidence="2">ATCC 64411</strain>
    </source>
</reference>
<evidence type="ECO:0000313" key="2">
    <source>
        <dbReference type="EnsemblFungi" id="MAPG_10457T0"/>
    </source>
</evidence>
<dbReference type="AlphaFoldDB" id="A0A0C4ECM6"/>
<evidence type="ECO:0000313" key="1">
    <source>
        <dbReference type="EMBL" id="KLU90605.1"/>
    </source>
</evidence>
<reference evidence="2" key="4">
    <citation type="journal article" date="2015" name="G3 (Bethesda)">
        <title>Genome sequences of three phytopathogenic species of the Magnaporthaceae family of fungi.</title>
        <authorList>
            <person name="Okagaki L.H."/>
            <person name="Nunes C.C."/>
            <person name="Sailsbery J."/>
            <person name="Clay B."/>
            <person name="Brown D."/>
            <person name="John T."/>
            <person name="Oh Y."/>
            <person name="Young N."/>
            <person name="Fitzgerald M."/>
            <person name="Haas B.J."/>
            <person name="Zeng Q."/>
            <person name="Young S."/>
            <person name="Adiconis X."/>
            <person name="Fan L."/>
            <person name="Levin J.Z."/>
            <person name="Mitchell T.K."/>
            <person name="Okubara P.A."/>
            <person name="Farman M.L."/>
            <person name="Kohn L.M."/>
            <person name="Birren B."/>
            <person name="Ma L.-J."/>
            <person name="Dean R.A."/>
        </authorList>
    </citation>
    <scope>NUCLEOTIDE SEQUENCE</scope>
    <source>
        <strain evidence="2">ATCC 64411 / 73-15</strain>
    </source>
</reference>
<dbReference type="OrthoDB" id="4815171at2759"/>
<gene>
    <name evidence="1" type="ORF">MAPG_10457</name>
</gene>
<proteinExistence type="predicted"/>
<dbReference type="STRING" id="644358.A0A0C4ECM6"/>
<keyword evidence="3" id="KW-1185">Reference proteome</keyword>
<protein>
    <recommendedName>
        <fullName evidence="4">F-box domain-containing protein</fullName>
    </recommendedName>
</protein>
<dbReference type="EMBL" id="ADBL01002338">
    <property type="status" value="NOT_ANNOTATED_CDS"/>
    <property type="molecule type" value="Genomic_DNA"/>
</dbReference>